<keyword evidence="9" id="KW-1185">Reference proteome</keyword>
<keyword evidence="5 6" id="KW-0472">Membrane</keyword>
<dbReference type="AlphaFoldDB" id="A0A437QTL2"/>
<keyword evidence="3 6" id="KW-0812">Transmembrane</keyword>
<evidence type="ECO:0000256" key="3">
    <source>
        <dbReference type="ARBA" id="ARBA00022692"/>
    </source>
</evidence>
<gene>
    <name evidence="8" type="ORF">EOI86_00635</name>
</gene>
<sequence>MRWAVLLAGLSGACAVAMGAGAAHGLSGRLGPEALGWVRTGAEYQLWHSVLLAAIGLFGTRGNGFTISAVLLAVGILVFCGSLYVMAFTGLRWLGAVTPIGGTAMIAGWLVLAWAGWRHTGPR</sequence>
<evidence type="ECO:0000256" key="1">
    <source>
        <dbReference type="ARBA" id="ARBA00004141"/>
    </source>
</evidence>
<name>A0A437QTL2_9PROT</name>
<dbReference type="Pfam" id="PF04241">
    <property type="entry name" value="DUF423"/>
    <property type="match status" value="1"/>
</dbReference>
<keyword evidence="4 6" id="KW-1133">Transmembrane helix</keyword>
<dbReference type="OrthoDB" id="9802121at2"/>
<evidence type="ECO:0000256" key="7">
    <source>
        <dbReference type="SAM" id="SignalP"/>
    </source>
</evidence>
<dbReference type="PANTHER" id="PTHR43461:SF1">
    <property type="entry name" value="TRANSMEMBRANE PROTEIN 256"/>
    <property type="match status" value="1"/>
</dbReference>
<protein>
    <submittedName>
        <fullName evidence="8">DUF423 domain-containing protein</fullName>
    </submittedName>
</protein>
<keyword evidence="7" id="KW-0732">Signal</keyword>
<dbReference type="GO" id="GO:0005886">
    <property type="term" value="C:plasma membrane"/>
    <property type="evidence" value="ECO:0007669"/>
    <property type="project" value="TreeGrafter"/>
</dbReference>
<feature type="signal peptide" evidence="7">
    <location>
        <begin position="1"/>
        <end position="22"/>
    </location>
</feature>
<evidence type="ECO:0000256" key="6">
    <source>
        <dbReference type="SAM" id="Phobius"/>
    </source>
</evidence>
<reference evidence="9" key="1">
    <citation type="submission" date="2019-01" db="EMBL/GenBank/DDBJ databases">
        <title>Gri0909 isolated from a small marine red alga.</title>
        <authorList>
            <person name="Kim J."/>
            <person name="Jeong S.E."/>
            <person name="Jeon C.O."/>
        </authorList>
    </citation>
    <scope>NUCLEOTIDE SEQUENCE [LARGE SCALE GENOMIC DNA]</scope>
    <source>
        <strain evidence="9">Gri0909</strain>
    </source>
</reference>
<comment type="subcellular location">
    <subcellularLocation>
        <location evidence="1">Membrane</location>
        <topology evidence="1">Multi-pass membrane protein</topology>
    </subcellularLocation>
</comment>
<feature type="transmembrane region" description="Helical" evidence="6">
    <location>
        <begin position="67"/>
        <end position="87"/>
    </location>
</feature>
<comment type="caution">
    <text evidence="8">The sequence shown here is derived from an EMBL/GenBank/DDBJ whole genome shotgun (WGS) entry which is preliminary data.</text>
</comment>
<dbReference type="PANTHER" id="PTHR43461">
    <property type="entry name" value="TRANSMEMBRANE PROTEIN 256"/>
    <property type="match status" value="1"/>
</dbReference>
<dbReference type="Proteomes" id="UP000287447">
    <property type="component" value="Unassembled WGS sequence"/>
</dbReference>
<accession>A0A437QTL2</accession>
<feature type="transmembrane region" description="Helical" evidence="6">
    <location>
        <begin position="93"/>
        <end position="117"/>
    </location>
</feature>
<evidence type="ECO:0000313" key="8">
    <source>
        <dbReference type="EMBL" id="RVU37843.1"/>
    </source>
</evidence>
<evidence type="ECO:0000313" key="9">
    <source>
        <dbReference type="Proteomes" id="UP000287447"/>
    </source>
</evidence>
<dbReference type="InterPro" id="IPR006696">
    <property type="entry name" value="DUF423"/>
</dbReference>
<feature type="chain" id="PRO_5019363377" evidence="7">
    <location>
        <begin position="23"/>
        <end position="123"/>
    </location>
</feature>
<evidence type="ECO:0000256" key="4">
    <source>
        <dbReference type="ARBA" id="ARBA00022989"/>
    </source>
</evidence>
<evidence type="ECO:0000256" key="2">
    <source>
        <dbReference type="ARBA" id="ARBA00009694"/>
    </source>
</evidence>
<dbReference type="RefSeq" id="WP_127763216.1">
    <property type="nucleotide sequence ID" value="NZ_SADE01000001.1"/>
</dbReference>
<proteinExistence type="inferred from homology"/>
<organism evidence="8 9">
    <name type="scientific">Hwanghaeella grinnelliae</name>
    <dbReference type="NCBI Taxonomy" id="2500179"/>
    <lineage>
        <taxon>Bacteria</taxon>
        <taxon>Pseudomonadati</taxon>
        <taxon>Pseudomonadota</taxon>
        <taxon>Alphaproteobacteria</taxon>
        <taxon>Rhodospirillales</taxon>
        <taxon>Rhodospirillaceae</taxon>
        <taxon>Hwanghaeella</taxon>
    </lineage>
</organism>
<dbReference type="EMBL" id="SADE01000001">
    <property type="protein sequence ID" value="RVU37843.1"/>
    <property type="molecule type" value="Genomic_DNA"/>
</dbReference>
<comment type="similarity">
    <text evidence="2">Belongs to the UPF0382 family.</text>
</comment>
<evidence type="ECO:0000256" key="5">
    <source>
        <dbReference type="ARBA" id="ARBA00023136"/>
    </source>
</evidence>